<accession>A0A1I5WBT6</accession>
<keyword evidence="2 7" id="KW-0813">Transport</keyword>
<dbReference type="GO" id="GO:0005886">
    <property type="term" value="C:plasma membrane"/>
    <property type="evidence" value="ECO:0007669"/>
    <property type="project" value="UniProtKB-SubCell"/>
</dbReference>
<evidence type="ECO:0000259" key="8">
    <source>
        <dbReference type="PROSITE" id="PS50928"/>
    </source>
</evidence>
<keyword evidence="5 7" id="KW-1133">Transmembrane helix</keyword>
<dbReference type="PANTHER" id="PTHR30193:SF1">
    <property type="entry name" value="ABC TRANSPORTER PERMEASE PROTEIN YESP-RELATED"/>
    <property type="match status" value="1"/>
</dbReference>
<comment type="subcellular location">
    <subcellularLocation>
        <location evidence="1 7">Cell membrane</location>
        <topology evidence="1 7">Multi-pass membrane protein</topology>
    </subcellularLocation>
</comment>
<dbReference type="Pfam" id="PF00528">
    <property type="entry name" value="BPD_transp_1"/>
    <property type="match status" value="1"/>
</dbReference>
<feature type="transmembrane region" description="Helical" evidence="7">
    <location>
        <begin position="163"/>
        <end position="183"/>
    </location>
</feature>
<evidence type="ECO:0000256" key="1">
    <source>
        <dbReference type="ARBA" id="ARBA00004651"/>
    </source>
</evidence>
<evidence type="ECO:0000313" key="9">
    <source>
        <dbReference type="EMBL" id="SFQ17210.1"/>
    </source>
</evidence>
<feature type="domain" description="ABC transmembrane type-1" evidence="8">
    <location>
        <begin position="76"/>
        <end position="291"/>
    </location>
</feature>
<organism evidence="9 10">
    <name type="scientific">Butyrivibrio proteoclasticus</name>
    <dbReference type="NCBI Taxonomy" id="43305"/>
    <lineage>
        <taxon>Bacteria</taxon>
        <taxon>Bacillati</taxon>
        <taxon>Bacillota</taxon>
        <taxon>Clostridia</taxon>
        <taxon>Lachnospirales</taxon>
        <taxon>Lachnospiraceae</taxon>
        <taxon>Butyrivibrio</taxon>
    </lineage>
</organism>
<feature type="transmembrane region" description="Helical" evidence="7">
    <location>
        <begin position="81"/>
        <end position="101"/>
    </location>
</feature>
<evidence type="ECO:0000256" key="6">
    <source>
        <dbReference type="ARBA" id="ARBA00023136"/>
    </source>
</evidence>
<proteinExistence type="inferred from homology"/>
<evidence type="ECO:0000313" key="10">
    <source>
        <dbReference type="Proteomes" id="UP000182624"/>
    </source>
</evidence>
<reference evidence="10" key="1">
    <citation type="submission" date="2016-10" db="EMBL/GenBank/DDBJ databases">
        <authorList>
            <person name="Varghese N."/>
            <person name="Submissions S."/>
        </authorList>
    </citation>
    <scope>NUCLEOTIDE SEQUENCE [LARGE SCALE GENOMIC DNA]</scope>
    <source>
        <strain evidence="10">P18</strain>
    </source>
</reference>
<evidence type="ECO:0000256" key="4">
    <source>
        <dbReference type="ARBA" id="ARBA00022692"/>
    </source>
</evidence>
<dbReference type="GO" id="GO:0055085">
    <property type="term" value="P:transmembrane transport"/>
    <property type="evidence" value="ECO:0007669"/>
    <property type="project" value="InterPro"/>
</dbReference>
<sequence>MDKKKTFRQWIGQEKVAGYMFSLPFIIGFLMFMLIPMILSLYFSFCKYDIQNPAKFIGLRNYINIFTDDTSFWKALRVTCYYALIGTPLKVVFALIIALILAKDTKLTGFYRAAYYLPSIIGGSVAVAILWRRMFEPTGTINAILSVVYPGISNFNWFGEGSAIWVLIILTVWQFGSSMLIFLSSLKQINRELYEAAEVDGANKWRQFWRITLPLLTPTIFFNLVQQTINSFLAFTQSKLITDGQPNDSTLFYTLYVYKKAFPNMGKSQMGYASALAWIMLIIISAVTALLFWSRSKWVYED</sequence>
<protein>
    <submittedName>
        <fullName evidence="9">Multiple sugar transport system permease protein</fullName>
    </submittedName>
</protein>
<feature type="transmembrane region" description="Helical" evidence="7">
    <location>
        <begin position="113"/>
        <end position="131"/>
    </location>
</feature>
<keyword evidence="4 7" id="KW-0812">Transmembrane</keyword>
<feature type="transmembrane region" description="Helical" evidence="7">
    <location>
        <begin position="270"/>
        <end position="293"/>
    </location>
</feature>
<dbReference type="Gene3D" id="1.10.3720.10">
    <property type="entry name" value="MetI-like"/>
    <property type="match status" value="1"/>
</dbReference>
<keyword evidence="9" id="KW-0762">Sugar transport</keyword>
<keyword evidence="6 7" id="KW-0472">Membrane</keyword>
<evidence type="ECO:0000256" key="7">
    <source>
        <dbReference type="RuleBase" id="RU363032"/>
    </source>
</evidence>
<dbReference type="InterPro" id="IPR035906">
    <property type="entry name" value="MetI-like_sf"/>
</dbReference>
<dbReference type="InterPro" id="IPR000515">
    <property type="entry name" value="MetI-like"/>
</dbReference>
<name>A0A1I5WBT6_9FIRM</name>
<evidence type="ECO:0000256" key="5">
    <source>
        <dbReference type="ARBA" id="ARBA00022989"/>
    </source>
</evidence>
<dbReference type="AlphaFoldDB" id="A0A1I5WBT6"/>
<dbReference type="PANTHER" id="PTHR30193">
    <property type="entry name" value="ABC TRANSPORTER PERMEASE PROTEIN"/>
    <property type="match status" value="1"/>
</dbReference>
<dbReference type="PROSITE" id="PS50928">
    <property type="entry name" value="ABC_TM1"/>
    <property type="match status" value="1"/>
</dbReference>
<dbReference type="EMBL" id="FOXO01000021">
    <property type="protein sequence ID" value="SFQ17210.1"/>
    <property type="molecule type" value="Genomic_DNA"/>
</dbReference>
<dbReference type="CDD" id="cd06261">
    <property type="entry name" value="TM_PBP2"/>
    <property type="match status" value="1"/>
</dbReference>
<feature type="transmembrane region" description="Helical" evidence="7">
    <location>
        <begin position="21"/>
        <end position="43"/>
    </location>
</feature>
<dbReference type="OrthoDB" id="9788108at2"/>
<comment type="similarity">
    <text evidence="7">Belongs to the binding-protein-dependent transport system permease family.</text>
</comment>
<dbReference type="SUPFAM" id="SSF161098">
    <property type="entry name" value="MetI-like"/>
    <property type="match status" value="1"/>
</dbReference>
<dbReference type="InterPro" id="IPR051393">
    <property type="entry name" value="ABC_transporter_permease"/>
</dbReference>
<keyword evidence="3" id="KW-1003">Cell membrane</keyword>
<dbReference type="Proteomes" id="UP000182624">
    <property type="component" value="Unassembled WGS sequence"/>
</dbReference>
<dbReference type="RefSeq" id="WP_074889804.1">
    <property type="nucleotide sequence ID" value="NZ_FOXO01000021.1"/>
</dbReference>
<evidence type="ECO:0000256" key="3">
    <source>
        <dbReference type="ARBA" id="ARBA00022475"/>
    </source>
</evidence>
<keyword evidence="10" id="KW-1185">Reference proteome</keyword>
<evidence type="ECO:0000256" key="2">
    <source>
        <dbReference type="ARBA" id="ARBA00022448"/>
    </source>
</evidence>
<gene>
    <name evidence="9" type="ORF">SAMN04487928_12180</name>
</gene>